<dbReference type="Pfam" id="PF24027">
    <property type="entry name" value="DUF7338"/>
    <property type="match status" value="1"/>
</dbReference>
<keyword evidence="1" id="KW-0812">Transmembrane</keyword>
<dbReference type="InterPro" id="IPR055762">
    <property type="entry name" value="DUF7338"/>
</dbReference>
<gene>
    <name evidence="2" type="ORF">OPR82_06390</name>
</gene>
<dbReference type="Proteomes" id="UP001301216">
    <property type="component" value="Unassembled WGS sequence"/>
</dbReference>
<reference evidence="2 3" key="1">
    <citation type="submission" date="2022-11" db="EMBL/GenBank/DDBJ databases">
        <title>Brucella sp. YY2X, whole genome shotgun sequencing project.</title>
        <authorList>
            <person name="Yang Y."/>
        </authorList>
    </citation>
    <scope>NUCLEOTIDE SEQUENCE [LARGE SCALE GENOMIC DNA]</scope>
    <source>
        <strain evidence="2 3">YY2X</strain>
    </source>
</reference>
<dbReference type="EMBL" id="JAPHAV010000001">
    <property type="protein sequence ID" value="MCX2696406.1"/>
    <property type="molecule type" value="Genomic_DNA"/>
</dbReference>
<evidence type="ECO:0000313" key="3">
    <source>
        <dbReference type="Proteomes" id="UP001301216"/>
    </source>
</evidence>
<organism evidence="2 3">
    <name type="scientific">Ochrobactrum chromiisoli</name>
    <dbReference type="NCBI Taxonomy" id="2993941"/>
    <lineage>
        <taxon>Bacteria</taxon>
        <taxon>Pseudomonadati</taxon>
        <taxon>Pseudomonadota</taxon>
        <taxon>Alphaproteobacteria</taxon>
        <taxon>Hyphomicrobiales</taxon>
        <taxon>Brucellaceae</taxon>
        <taxon>Brucella/Ochrobactrum group</taxon>
        <taxon>Ochrobactrum</taxon>
    </lineage>
</organism>
<name>A0ABT3QLC7_9HYPH</name>
<keyword evidence="3" id="KW-1185">Reference proteome</keyword>
<feature type="transmembrane region" description="Helical" evidence="1">
    <location>
        <begin position="12"/>
        <end position="42"/>
    </location>
</feature>
<dbReference type="RefSeq" id="WP_265983717.1">
    <property type="nucleotide sequence ID" value="NZ_JAPHAV010000001.1"/>
</dbReference>
<protein>
    <submittedName>
        <fullName evidence="2">Uncharacterized protein</fullName>
    </submittedName>
</protein>
<evidence type="ECO:0000313" key="2">
    <source>
        <dbReference type="EMBL" id="MCX2696406.1"/>
    </source>
</evidence>
<accession>A0ABT3QLC7</accession>
<keyword evidence="1" id="KW-0472">Membrane</keyword>
<sequence>MKYIIGNYPITFLKWVIFGLLLLGLKVFAVILSPALALWSVLAGRTILPYPFSLFHTHDDDLDGGQHQLGWPQVSSFKLWWQRTKWIARNPAYGFAAHVLGFSTVGVVTSYELIKRNFDWSKPDARYECVMHDAKGRTFFSYRSRFKIFGKQCGCWIGWNYAAYDGKTHQLKIAVISISK</sequence>
<evidence type="ECO:0000256" key="1">
    <source>
        <dbReference type="SAM" id="Phobius"/>
    </source>
</evidence>
<comment type="caution">
    <text evidence="2">The sequence shown here is derived from an EMBL/GenBank/DDBJ whole genome shotgun (WGS) entry which is preliminary data.</text>
</comment>
<feature type="transmembrane region" description="Helical" evidence="1">
    <location>
        <begin position="92"/>
        <end position="114"/>
    </location>
</feature>
<keyword evidence="1" id="KW-1133">Transmembrane helix</keyword>
<proteinExistence type="predicted"/>